<proteinExistence type="inferred from homology"/>
<evidence type="ECO:0000256" key="4">
    <source>
        <dbReference type="ARBA" id="ARBA00024732"/>
    </source>
</evidence>
<dbReference type="Gene3D" id="3.30.930.10">
    <property type="entry name" value="Bira Bifunctional Protein, Domain 2"/>
    <property type="match status" value="1"/>
</dbReference>
<dbReference type="RefSeq" id="WP_148596872.1">
    <property type="nucleotide sequence ID" value="NZ_CP042997.1"/>
</dbReference>
<protein>
    <recommendedName>
        <fullName evidence="5">Octanoyltransferase</fullName>
        <ecNumber evidence="5">2.3.1.181</ecNumber>
    </recommendedName>
</protein>
<dbReference type="OrthoDB" id="9787061at2"/>
<dbReference type="UniPathway" id="UPA00538">
    <property type="reaction ID" value="UER00592"/>
</dbReference>
<accession>A0A5B9WB80</accession>
<name>A0A5B9WB80_9BACT</name>
<dbReference type="Proteomes" id="UP000324233">
    <property type="component" value="Chromosome"/>
</dbReference>
<evidence type="ECO:0000313" key="8">
    <source>
        <dbReference type="Proteomes" id="UP000324233"/>
    </source>
</evidence>
<dbReference type="EMBL" id="CP042997">
    <property type="protein sequence ID" value="QEH37295.1"/>
    <property type="molecule type" value="Genomic_DNA"/>
</dbReference>
<dbReference type="PANTHER" id="PTHR10993">
    <property type="entry name" value="OCTANOYLTRANSFERASE"/>
    <property type="match status" value="1"/>
</dbReference>
<reference evidence="7 8" key="1">
    <citation type="submission" date="2019-08" db="EMBL/GenBank/DDBJ databases">
        <title>Deep-cultivation of Planctomycetes and their phenomic and genomic characterization uncovers novel biology.</title>
        <authorList>
            <person name="Wiegand S."/>
            <person name="Jogler M."/>
            <person name="Boedeker C."/>
            <person name="Pinto D."/>
            <person name="Vollmers J."/>
            <person name="Rivas-Marin E."/>
            <person name="Kohn T."/>
            <person name="Peeters S.H."/>
            <person name="Heuer A."/>
            <person name="Rast P."/>
            <person name="Oberbeckmann S."/>
            <person name="Bunk B."/>
            <person name="Jeske O."/>
            <person name="Meyerdierks A."/>
            <person name="Storesund J.E."/>
            <person name="Kallscheuer N."/>
            <person name="Luecker S."/>
            <person name="Lage O.M."/>
            <person name="Pohl T."/>
            <person name="Merkel B.J."/>
            <person name="Hornburger P."/>
            <person name="Mueller R.-W."/>
            <person name="Bruemmer F."/>
            <person name="Labrenz M."/>
            <person name="Spormann A.M."/>
            <person name="Op den Camp H."/>
            <person name="Overmann J."/>
            <person name="Amann R."/>
            <person name="Jetten M.S.M."/>
            <person name="Mascher T."/>
            <person name="Medema M.H."/>
            <person name="Devos D.P."/>
            <person name="Kaster A.-K."/>
            <person name="Ovreas L."/>
            <person name="Rohde M."/>
            <person name="Galperin M.Y."/>
            <person name="Jogler C."/>
        </authorList>
    </citation>
    <scope>NUCLEOTIDE SEQUENCE [LARGE SCALE GENOMIC DNA]</scope>
    <source>
        <strain evidence="7 8">OJF2</strain>
    </source>
</reference>
<dbReference type="InterPro" id="IPR004143">
    <property type="entry name" value="BPL_LPL_catalytic"/>
</dbReference>
<dbReference type="InterPro" id="IPR000544">
    <property type="entry name" value="Octanoyltransferase"/>
</dbReference>
<dbReference type="PROSITE" id="PS51733">
    <property type="entry name" value="BPL_LPL_CATALYTIC"/>
    <property type="match status" value="1"/>
</dbReference>
<dbReference type="EC" id="2.3.1.181" evidence="5"/>
<keyword evidence="8" id="KW-1185">Reference proteome</keyword>
<dbReference type="PIRSF" id="PIRSF016262">
    <property type="entry name" value="LPLase"/>
    <property type="match status" value="1"/>
</dbReference>
<dbReference type="GO" id="GO:0033819">
    <property type="term" value="F:lipoyl(octanoyl) transferase activity"/>
    <property type="evidence" value="ECO:0007669"/>
    <property type="project" value="UniProtKB-EC"/>
</dbReference>
<dbReference type="PANTHER" id="PTHR10993:SF7">
    <property type="entry name" value="LIPOYLTRANSFERASE 2, MITOCHONDRIAL-RELATED"/>
    <property type="match status" value="1"/>
</dbReference>
<feature type="domain" description="BPL/LPL catalytic" evidence="6">
    <location>
        <begin position="35"/>
        <end position="219"/>
    </location>
</feature>
<evidence type="ECO:0000313" key="7">
    <source>
        <dbReference type="EMBL" id="QEH37295.1"/>
    </source>
</evidence>
<dbReference type="KEGG" id="agv:OJF2_58850"/>
<sequence>MQPSSALPMQVHLLGLADFIEVQALQRRMVYELGERGGASLLLCEHPPTISVGRSGSRAHIVPDDETLRALGVRVHWVNRGGDCVLHLPGQLVAYLAYPLNLGGLSLVGYVNRLEEVILAALREFDLEGCVRPGYPGVFLGRARVATVGVAVNRWIAYHGFTINVGPTLAPFGILDEPGPGSLPLRQTSMESRRQRPTPMPKVREAVIRHLGRILELDEYHVHAGHPLIRRKVPSHAYAPSPG</sequence>
<evidence type="ECO:0000259" key="6">
    <source>
        <dbReference type="PROSITE" id="PS51733"/>
    </source>
</evidence>
<keyword evidence="3 5" id="KW-0012">Acyltransferase</keyword>
<evidence type="ECO:0000256" key="3">
    <source>
        <dbReference type="ARBA" id="ARBA00023315"/>
    </source>
</evidence>
<evidence type="ECO:0000256" key="5">
    <source>
        <dbReference type="PIRNR" id="PIRNR016262"/>
    </source>
</evidence>
<comment type="similarity">
    <text evidence="5">Belongs to the LipB family.</text>
</comment>
<organism evidence="7 8">
    <name type="scientific">Aquisphaera giovannonii</name>
    <dbReference type="NCBI Taxonomy" id="406548"/>
    <lineage>
        <taxon>Bacteria</taxon>
        <taxon>Pseudomonadati</taxon>
        <taxon>Planctomycetota</taxon>
        <taxon>Planctomycetia</taxon>
        <taxon>Isosphaerales</taxon>
        <taxon>Isosphaeraceae</taxon>
        <taxon>Aquisphaera</taxon>
    </lineage>
</organism>
<dbReference type="SUPFAM" id="SSF55681">
    <property type="entry name" value="Class II aaRS and biotin synthetases"/>
    <property type="match status" value="1"/>
</dbReference>
<dbReference type="InterPro" id="IPR045864">
    <property type="entry name" value="aa-tRNA-synth_II/BPL/LPL"/>
</dbReference>
<comment type="pathway">
    <text evidence="1 5">Protein modification; protein lipoylation via endogenous pathway; protein N(6)-(lipoyl)lysine from octanoyl-[acyl-carrier-protein]: step 1/2.</text>
</comment>
<dbReference type="NCBIfam" id="TIGR00214">
    <property type="entry name" value="lipB"/>
    <property type="match status" value="1"/>
</dbReference>
<comment type="function">
    <text evidence="4 5">Catalyzes the transfer of endogenously produced octanoic acid from octanoyl-acyl-carrier-protein onto the lipoyl domains of lipoate-dependent enzymes. Lipoyl-ACP can also act as a substrate although octanoyl-ACP is likely to be the physiological substrate.</text>
</comment>
<dbReference type="AlphaFoldDB" id="A0A5B9WB80"/>
<comment type="catalytic activity">
    <reaction evidence="5">
        <text>octanoyl-[ACP] + L-lysyl-[protein] = N(6)-octanoyl-L-lysyl-[protein] + holo-[ACP] + H(+)</text>
        <dbReference type="Rhea" id="RHEA:17665"/>
        <dbReference type="Rhea" id="RHEA-COMP:9636"/>
        <dbReference type="Rhea" id="RHEA-COMP:9685"/>
        <dbReference type="Rhea" id="RHEA-COMP:9752"/>
        <dbReference type="Rhea" id="RHEA-COMP:9928"/>
        <dbReference type="ChEBI" id="CHEBI:15378"/>
        <dbReference type="ChEBI" id="CHEBI:29969"/>
        <dbReference type="ChEBI" id="CHEBI:64479"/>
        <dbReference type="ChEBI" id="CHEBI:78463"/>
        <dbReference type="ChEBI" id="CHEBI:78809"/>
        <dbReference type="EC" id="2.3.1.181"/>
    </reaction>
</comment>
<keyword evidence="2 5" id="KW-0808">Transferase</keyword>
<dbReference type="Pfam" id="PF21948">
    <property type="entry name" value="LplA-B_cat"/>
    <property type="match status" value="1"/>
</dbReference>
<gene>
    <name evidence="7" type="primary">lipB</name>
    <name evidence="7" type="ORF">OJF2_58850</name>
</gene>
<dbReference type="GO" id="GO:0009249">
    <property type="term" value="P:protein lipoylation"/>
    <property type="evidence" value="ECO:0007669"/>
    <property type="project" value="InterPro"/>
</dbReference>
<evidence type="ECO:0000256" key="2">
    <source>
        <dbReference type="ARBA" id="ARBA00022679"/>
    </source>
</evidence>
<evidence type="ECO:0000256" key="1">
    <source>
        <dbReference type="ARBA" id="ARBA00004821"/>
    </source>
</evidence>